<sequence length="469" mass="49846">MAQEQTVLPKGIVLNNETIYAEIASYDVIPVELILKSCRVYSTTSRKLYDPTARRLENFWTRLLGGDRRYLSGMLISQLFKEISEETAFVKLRGPVNRYEPPSPASGPYNVQTTSSASGSKLASKSTTPSTKAPRPILKRPRGTSASGPRPTARFVSPPEPGMDDETTTAKTVKDSGTSSTKEEKSKGRSTKPKKKGTAFIASTTSRRRPGIVRRSSSQSSAGASDVGPKEGDSSLGSKYDGSQSSVPTILENPEQQQSSTKKGKGIAVTSAKAAGKRPMTQSQIEKTTPKPANVGSSRSPNAAPSTKGISSRTGSAEKAPESSGCRPKTSSPTVTTSRTTSEQETMPLMIPSSSDAGPLRPTSRETSRSFVPPSSLMSSTPAKLDTSVVGQGTISGFKDEVPSQARSISEAREKGFQGIYNTESEGRSISGFSQPTPPSSTAAIPLGRSKSQLSILLDRNAEKPKSKR</sequence>
<comment type="caution">
    <text evidence="2">The sequence shown here is derived from an EMBL/GenBank/DDBJ whole genome shotgun (WGS) entry which is preliminary data.</text>
</comment>
<dbReference type="Proteomes" id="UP001148614">
    <property type="component" value="Unassembled WGS sequence"/>
</dbReference>
<evidence type="ECO:0000313" key="3">
    <source>
        <dbReference type="Proteomes" id="UP001148614"/>
    </source>
</evidence>
<feature type="compositionally biased region" description="Low complexity" evidence="1">
    <location>
        <begin position="216"/>
        <end position="225"/>
    </location>
</feature>
<accession>A0A9W8TRA6</accession>
<reference evidence="2" key="1">
    <citation type="submission" date="2022-07" db="EMBL/GenBank/DDBJ databases">
        <title>Genome Sequence of Xylaria arbuscula.</title>
        <authorList>
            <person name="Buettner E."/>
        </authorList>
    </citation>
    <scope>NUCLEOTIDE SEQUENCE</scope>
    <source>
        <strain evidence="2">VT107</strain>
    </source>
</reference>
<proteinExistence type="predicted"/>
<feature type="compositionally biased region" description="Low complexity" evidence="1">
    <location>
        <begin position="113"/>
        <end position="128"/>
    </location>
</feature>
<keyword evidence="3" id="KW-1185">Reference proteome</keyword>
<feature type="compositionally biased region" description="Polar residues" evidence="1">
    <location>
        <begin position="295"/>
        <end position="315"/>
    </location>
</feature>
<dbReference type="AlphaFoldDB" id="A0A9W8TRA6"/>
<protein>
    <submittedName>
        <fullName evidence="2">Uncharacterized protein</fullName>
    </submittedName>
</protein>
<dbReference type="VEuPathDB" id="FungiDB:F4678DRAFT_190210"/>
<feature type="compositionally biased region" description="Basic residues" evidence="1">
    <location>
        <begin position="188"/>
        <end position="197"/>
    </location>
</feature>
<dbReference type="EMBL" id="JANPWZ010000010">
    <property type="protein sequence ID" value="KAJ3580388.1"/>
    <property type="molecule type" value="Genomic_DNA"/>
</dbReference>
<feature type="compositionally biased region" description="Low complexity" evidence="1">
    <location>
        <begin position="330"/>
        <end position="341"/>
    </location>
</feature>
<gene>
    <name evidence="2" type="ORF">NPX13_g175</name>
</gene>
<evidence type="ECO:0000256" key="1">
    <source>
        <dbReference type="SAM" id="MobiDB-lite"/>
    </source>
</evidence>
<feature type="compositionally biased region" description="Polar residues" evidence="1">
    <location>
        <begin position="431"/>
        <end position="443"/>
    </location>
</feature>
<feature type="compositionally biased region" description="Polar residues" evidence="1">
    <location>
        <begin position="235"/>
        <end position="261"/>
    </location>
</feature>
<feature type="region of interest" description="Disordered" evidence="1">
    <location>
        <begin position="95"/>
        <end position="469"/>
    </location>
</feature>
<name>A0A9W8TRA6_9PEZI</name>
<evidence type="ECO:0000313" key="2">
    <source>
        <dbReference type="EMBL" id="KAJ3580388.1"/>
    </source>
</evidence>
<feature type="compositionally biased region" description="Basic and acidic residues" evidence="1">
    <location>
        <begin position="460"/>
        <end position="469"/>
    </location>
</feature>
<organism evidence="2 3">
    <name type="scientific">Xylaria arbuscula</name>
    <dbReference type="NCBI Taxonomy" id="114810"/>
    <lineage>
        <taxon>Eukaryota</taxon>
        <taxon>Fungi</taxon>
        <taxon>Dikarya</taxon>
        <taxon>Ascomycota</taxon>
        <taxon>Pezizomycotina</taxon>
        <taxon>Sordariomycetes</taxon>
        <taxon>Xylariomycetidae</taxon>
        <taxon>Xylariales</taxon>
        <taxon>Xylariaceae</taxon>
        <taxon>Xylaria</taxon>
    </lineage>
</organism>